<dbReference type="NCBIfam" id="TIGR02688">
    <property type="entry name" value="BREX system Lon protease-like protein BrxL"/>
    <property type="match status" value="1"/>
</dbReference>
<organism evidence="4 5">
    <name type="scientific">Cryobacterium glaciale</name>
    <dbReference type="NCBI Taxonomy" id="1259145"/>
    <lineage>
        <taxon>Bacteria</taxon>
        <taxon>Bacillati</taxon>
        <taxon>Actinomycetota</taxon>
        <taxon>Actinomycetes</taxon>
        <taxon>Micrococcales</taxon>
        <taxon>Microbacteriaceae</taxon>
        <taxon>Cryobacterium</taxon>
    </lineage>
</organism>
<dbReference type="Gene3D" id="3.30.870.30">
    <property type="entry name" value="MITD, C-terminal phospholipase D-like domain"/>
    <property type="match status" value="1"/>
</dbReference>
<proteinExistence type="predicted"/>
<keyword evidence="5" id="KW-1185">Reference proteome</keyword>
<gene>
    <name evidence="4" type="primary">brxL</name>
    <name evidence="4" type="ORF">E3O06_11865</name>
</gene>
<dbReference type="InterPro" id="IPR046838">
    <property type="entry name" value="BrxL_N"/>
</dbReference>
<dbReference type="InterPro" id="IPR038113">
    <property type="entry name" value="MITD1_C_sf"/>
</dbReference>
<dbReference type="InterPro" id="IPR032341">
    <property type="entry name" value="MITD1_C"/>
</dbReference>
<dbReference type="Pfam" id="PF20442">
    <property type="entry name" value="BrxL_N"/>
    <property type="match status" value="1"/>
</dbReference>
<sequence>MSDDIELSPAAPAEEPFAPAVPGGGAQPSELDRKINEHFAGAVVRKDLVKAVKGNAIVPSYVLEYLLGQYAASDDEATIQAGIDRVRDILAQHYVHRNESELVKSKIKERGRYRIIDKVSVTLNEKDDVYQASFANLGISSVVVDSATVNAHQKMLVGGVWCLCDVEYFHSDDARVSPWILGSLKPIQMSNFDYAGYLASRAEFTTDEWIDLLIQSIGFNPEMFGRRAKLLQLVRLIPFVERNYNLVELGPKGTGKSHIYSEFSPHGMLISGGEVSVPKLFVNNANGRLGLVGYWDVVAFDEFAGKKKRTDKALVDIMKNYMANKSFSRGVETLGAEASMVFVGNTSHTVPYMLKHSDLFDELPESYHDPAYLDRLHFYIPGWEIDTIRSEMFSDGYGFVVDYIAEVLKSMRNLDYSDRYQHHFTLGSDISTRDRDAIHKTFSGLMKLIYPHGDATAEQIEELLRFAIEGRKRVKDQILRMDSTMAPVNFGYNSMAGEWSNVTTLEEEEYPGNYHRRASGELATDAAHEGVPFVAGVGPSTVATVAQVEPGKEELFQGQRDFQENQRGVSYDTLLMPYLAGAIEIELHDPYIRMAHQGRNLVELLAAIAAAKDPADEVTFRLFTVLDADPENQPKQLRMLSDIVQGAAQQGIKVDMAKDPGGHDRWIRTDRGWRINLGRGLDIFQKADGGWFDFGTSRQEFRQVRAFGVTYILDALTPAAEGN</sequence>
<dbReference type="GO" id="GO:0006508">
    <property type="term" value="P:proteolysis"/>
    <property type="evidence" value="ECO:0007669"/>
    <property type="project" value="UniProtKB-KW"/>
</dbReference>
<accession>A0A4V3I7X9</accession>
<dbReference type="Pfam" id="PF16565">
    <property type="entry name" value="MIT_C"/>
    <property type="match status" value="1"/>
</dbReference>
<keyword evidence="4" id="KW-0378">Hydrolase</keyword>
<feature type="region of interest" description="Disordered" evidence="1">
    <location>
        <begin position="1"/>
        <end position="28"/>
    </location>
</feature>
<dbReference type="AlphaFoldDB" id="A0A4V3I7X9"/>
<evidence type="ECO:0000313" key="5">
    <source>
        <dbReference type="Proteomes" id="UP000298173"/>
    </source>
</evidence>
<feature type="domain" description="BREX system Lon protease-like BrxL N-terminal" evidence="3">
    <location>
        <begin position="37"/>
        <end position="168"/>
    </location>
</feature>
<evidence type="ECO:0000256" key="1">
    <source>
        <dbReference type="SAM" id="MobiDB-lite"/>
    </source>
</evidence>
<evidence type="ECO:0000313" key="4">
    <source>
        <dbReference type="EMBL" id="TFB71534.1"/>
    </source>
</evidence>
<dbReference type="Pfam" id="PF13337">
    <property type="entry name" value="BrxL_ATPase"/>
    <property type="match status" value="1"/>
</dbReference>
<feature type="compositionally biased region" description="Low complexity" evidence="1">
    <location>
        <begin position="9"/>
        <end position="21"/>
    </location>
</feature>
<reference evidence="4 5" key="1">
    <citation type="submission" date="2019-03" db="EMBL/GenBank/DDBJ databases">
        <title>Genomics of glacier-inhabiting Cryobacterium strains.</title>
        <authorList>
            <person name="Liu Q."/>
            <person name="Xin Y.-H."/>
        </authorList>
    </citation>
    <scope>NUCLEOTIDE SEQUENCE [LARGE SCALE GENOMIC DNA]</scope>
    <source>
        <strain evidence="4 5">HLT2-23</strain>
    </source>
</reference>
<dbReference type="OrthoDB" id="5297084at2"/>
<dbReference type="RefSeq" id="WP_134503601.1">
    <property type="nucleotide sequence ID" value="NZ_SOEY01000026.1"/>
</dbReference>
<keyword evidence="4" id="KW-0645">Protease</keyword>
<evidence type="ECO:0000259" key="2">
    <source>
        <dbReference type="Pfam" id="PF16565"/>
    </source>
</evidence>
<dbReference type="InterPro" id="IPR014061">
    <property type="entry name" value="BrxL-like"/>
</dbReference>
<comment type="caution">
    <text evidence="4">The sequence shown here is derived from an EMBL/GenBank/DDBJ whole genome shotgun (WGS) entry which is preliminary data.</text>
</comment>
<evidence type="ECO:0000259" key="3">
    <source>
        <dbReference type="Pfam" id="PF20442"/>
    </source>
</evidence>
<dbReference type="EMBL" id="SOEY01000026">
    <property type="protein sequence ID" value="TFB71534.1"/>
    <property type="molecule type" value="Genomic_DNA"/>
</dbReference>
<feature type="domain" description="MITD1 C-terminal phospholipase D-like" evidence="2">
    <location>
        <begin position="568"/>
        <end position="712"/>
    </location>
</feature>
<dbReference type="GO" id="GO:0008233">
    <property type="term" value="F:peptidase activity"/>
    <property type="evidence" value="ECO:0007669"/>
    <property type="project" value="UniProtKB-KW"/>
</dbReference>
<name>A0A4V3I7X9_9MICO</name>
<dbReference type="Proteomes" id="UP000298173">
    <property type="component" value="Unassembled WGS sequence"/>
</dbReference>
<protein>
    <submittedName>
        <fullName evidence="4">BREX system Lon protease-like protein BrxL</fullName>
    </submittedName>
</protein>